<comment type="catalytic activity">
    <reaction evidence="1">
        <text>a long-chain fatty acyl-CoA + 2 NADPH + 2 H(+) = a long-chain primary fatty alcohol + 2 NADP(+) + CoA</text>
        <dbReference type="Rhea" id="RHEA:52716"/>
        <dbReference type="ChEBI" id="CHEBI:15378"/>
        <dbReference type="ChEBI" id="CHEBI:57287"/>
        <dbReference type="ChEBI" id="CHEBI:57783"/>
        <dbReference type="ChEBI" id="CHEBI:58349"/>
        <dbReference type="ChEBI" id="CHEBI:77396"/>
        <dbReference type="ChEBI" id="CHEBI:83139"/>
        <dbReference type="EC" id="1.2.1.84"/>
    </reaction>
</comment>
<feature type="domain" description="Thioester reductase (TE)" evidence="2">
    <location>
        <begin position="38"/>
        <end position="86"/>
    </location>
</feature>
<comment type="similarity">
    <text evidence="1">Belongs to the fatty acyl-CoA reductase family.</text>
</comment>
<dbReference type="AlphaFoldDB" id="A0A8J6HF59"/>
<reference evidence="3" key="1">
    <citation type="journal article" date="2020" name="J Insects Food Feed">
        <title>The yellow mealworm (Tenebrio molitor) genome: a resource for the emerging insects as food and feed industry.</title>
        <authorList>
            <person name="Eriksson T."/>
            <person name="Andere A."/>
            <person name="Kelstrup H."/>
            <person name="Emery V."/>
            <person name="Picard C."/>
        </authorList>
    </citation>
    <scope>NUCLEOTIDE SEQUENCE</scope>
    <source>
        <strain evidence="3">Stoneville</strain>
        <tissue evidence="3">Whole head</tissue>
    </source>
</reference>
<gene>
    <name evidence="3" type="ORF">GEV33_009292</name>
</gene>
<keyword evidence="1" id="KW-0443">Lipid metabolism</keyword>
<dbReference type="EC" id="1.2.1.84" evidence="1"/>
<keyword evidence="1" id="KW-0560">Oxidoreductase</keyword>
<dbReference type="Gene3D" id="3.40.50.720">
    <property type="entry name" value="NAD(P)-binding Rossmann-like Domain"/>
    <property type="match status" value="1"/>
</dbReference>
<protein>
    <recommendedName>
        <fullName evidence="1">Fatty acyl-CoA reductase</fullName>
        <ecNumber evidence="1">1.2.1.84</ecNumber>
    </recommendedName>
</protein>
<dbReference type="InterPro" id="IPR036291">
    <property type="entry name" value="NAD(P)-bd_dom_sf"/>
</dbReference>
<dbReference type="Proteomes" id="UP000719412">
    <property type="component" value="Unassembled WGS sequence"/>
</dbReference>
<evidence type="ECO:0000313" key="4">
    <source>
        <dbReference type="Proteomes" id="UP000719412"/>
    </source>
</evidence>
<proteinExistence type="inferred from homology"/>
<organism evidence="3 4">
    <name type="scientific">Tenebrio molitor</name>
    <name type="common">Yellow mealworm beetle</name>
    <dbReference type="NCBI Taxonomy" id="7067"/>
    <lineage>
        <taxon>Eukaryota</taxon>
        <taxon>Metazoa</taxon>
        <taxon>Ecdysozoa</taxon>
        <taxon>Arthropoda</taxon>
        <taxon>Hexapoda</taxon>
        <taxon>Insecta</taxon>
        <taxon>Pterygota</taxon>
        <taxon>Neoptera</taxon>
        <taxon>Endopterygota</taxon>
        <taxon>Coleoptera</taxon>
        <taxon>Polyphaga</taxon>
        <taxon>Cucujiformia</taxon>
        <taxon>Tenebrionidae</taxon>
        <taxon>Tenebrio</taxon>
    </lineage>
</organism>
<dbReference type="PANTHER" id="PTHR11011">
    <property type="entry name" value="MALE STERILITY PROTEIN 2-RELATED"/>
    <property type="match status" value="1"/>
</dbReference>
<dbReference type="InterPro" id="IPR026055">
    <property type="entry name" value="FAR"/>
</dbReference>
<comment type="function">
    <text evidence="1">Catalyzes the reduction of fatty acyl-CoA to fatty alcohols.</text>
</comment>
<accession>A0A8J6HF59</accession>
<sequence>MRYAAESMRLMRECGEVKWCPLEGSKIADFYKGKSVFVTGATGFLGKLVVEKLLRACPDLDTVYILVRPKKGEDAHSRIDKLYSDENEKGVGGVAITRRSYGRDTT</sequence>
<comment type="caution">
    <text evidence="3">The sequence shown here is derived from an EMBL/GenBank/DDBJ whole genome shotgun (WGS) entry which is preliminary data.</text>
</comment>
<dbReference type="Pfam" id="PF07993">
    <property type="entry name" value="NAD_binding_4"/>
    <property type="match status" value="1"/>
</dbReference>
<evidence type="ECO:0000313" key="3">
    <source>
        <dbReference type="EMBL" id="KAH0813496.1"/>
    </source>
</evidence>
<reference evidence="3" key="2">
    <citation type="submission" date="2021-08" db="EMBL/GenBank/DDBJ databases">
        <authorList>
            <person name="Eriksson T."/>
        </authorList>
    </citation>
    <scope>NUCLEOTIDE SEQUENCE</scope>
    <source>
        <strain evidence="3">Stoneville</strain>
        <tissue evidence="3">Whole head</tissue>
    </source>
</reference>
<dbReference type="EMBL" id="JABDTM020025216">
    <property type="protein sequence ID" value="KAH0813496.1"/>
    <property type="molecule type" value="Genomic_DNA"/>
</dbReference>
<dbReference type="GO" id="GO:0035336">
    <property type="term" value="P:long-chain fatty-acyl-CoA metabolic process"/>
    <property type="evidence" value="ECO:0007669"/>
    <property type="project" value="TreeGrafter"/>
</dbReference>
<dbReference type="PANTHER" id="PTHR11011:SF60">
    <property type="entry name" value="FATTY ACYL-COA REDUCTASE-RELATED"/>
    <property type="match status" value="1"/>
</dbReference>
<evidence type="ECO:0000256" key="1">
    <source>
        <dbReference type="RuleBase" id="RU363097"/>
    </source>
</evidence>
<dbReference type="SUPFAM" id="SSF51735">
    <property type="entry name" value="NAD(P)-binding Rossmann-fold domains"/>
    <property type="match status" value="1"/>
</dbReference>
<keyword evidence="1" id="KW-0444">Lipid biosynthesis</keyword>
<dbReference type="GO" id="GO:0102965">
    <property type="term" value="F:alcohol-forming long-chain fatty acyl-CoA reductase activity"/>
    <property type="evidence" value="ECO:0007669"/>
    <property type="project" value="UniProtKB-EC"/>
</dbReference>
<dbReference type="InterPro" id="IPR013120">
    <property type="entry name" value="FAR_NAD-bd"/>
</dbReference>
<name>A0A8J6HF59_TENMO</name>
<keyword evidence="1" id="KW-0521">NADP</keyword>
<dbReference type="GO" id="GO:0005777">
    <property type="term" value="C:peroxisome"/>
    <property type="evidence" value="ECO:0007669"/>
    <property type="project" value="TreeGrafter"/>
</dbReference>
<dbReference type="GO" id="GO:0080019">
    <property type="term" value="F:alcohol-forming very long-chain fatty acyl-CoA reductase activity"/>
    <property type="evidence" value="ECO:0007669"/>
    <property type="project" value="InterPro"/>
</dbReference>
<evidence type="ECO:0000259" key="2">
    <source>
        <dbReference type="Pfam" id="PF07993"/>
    </source>
</evidence>
<keyword evidence="4" id="KW-1185">Reference proteome</keyword>